<dbReference type="GeneID" id="82524760"/>
<protein>
    <recommendedName>
        <fullName evidence="6">DUF1376 domain-containing protein</fullName>
    </recommendedName>
</protein>
<feature type="domain" description="DUF6291" evidence="2">
    <location>
        <begin position="5"/>
        <end position="81"/>
    </location>
</feature>
<name>A0A2V1IU91_9BACT</name>
<dbReference type="Pfam" id="PF19808">
    <property type="entry name" value="DUF6291"/>
    <property type="match status" value="1"/>
</dbReference>
<keyword evidence="5" id="KW-1185">Reference proteome</keyword>
<dbReference type="RefSeq" id="WP_107030928.1">
    <property type="nucleotide sequence ID" value="NZ_CARSQY010000004.1"/>
</dbReference>
<dbReference type="InterPro" id="IPR046258">
    <property type="entry name" value="DUF6291"/>
</dbReference>
<dbReference type="Pfam" id="PF25200">
    <property type="entry name" value="DUF7833"/>
    <property type="match status" value="1"/>
</dbReference>
<evidence type="ECO:0000259" key="2">
    <source>
        <dbReference type="Pfam" id="PF19808"/>
    </source>
</evidence>
<dbReference type="InterPro" id="IPR057155">
    <property type="entry name" value="DUF7833"/>
</dbReference>
<evidence type="ECO:0000259" key="3">
    <source>
        <dbReference type="Pfam" id="PF25200"/>
    </source>
</evidence>
<sequence length="195" mass="22748">MDRESFIFYRSFYEAIRCMPSDVQAEIYPAICEYALFGKIPKSLSEVAKGMFTLIKPNIDVNTARFENGKKGGRKRTKKQVASAESAYVLTYEQEVEQMRNDEKWRITICEDFNITAEEYDKRLSRFLDRCNDDKARKGKEHHDSFVDCQSHLRYWMTKAYPQQQTTIPQAIPDNSSVPFPEVGDDFGGMDYEEQ</sequence>
<organism evidence="4 5">
    <name type="scientific">Duncaniella muris</name>
    <dbReference type="NCBI Taxonomy" id="2094150"/>
    <lineage>
        <taxon>Bacteria</taxon>
        <taxon>Pseudomonadati</taxon>
        <taxon>Bacteroidota</taxon>
        <taxon>Bacteroidia</taxon>
        <taxon>Bacteroidales</taxon>
        <taxon>Muribaculaceae</taxon>
        <taxon>Duncaniella</taxon>
    </lineage>
</organism>
<dbReference type="AlphaFoldDB" id="A0A2V1IU91"/>
<dbReference type="Proteomes" id="UP000244905">
    <property type="component" value="Unassembled WGS sequence"/>
</dbReference>
<feature type="region of interest" description="Disordered" evidence="1">
    <location>
        <begin position="169"/>
        <end position="195"/>
    </location>
</feature>
<gene>
    <name evidence="4" type="ORF">C5O23_00160</name>
</gene>
<evidence type="ECO:0000256" key="1">
    <source>
        <dbReference type="SAM" id="MobiDB-lite"/>
    </source>
</evidence>
<evidence type="ECO:0000313" key="4">
    <source>
        <dbReference type="EMBL" id="PWB04372.1"/>
    </source>
</evidence>
<feature type="domain" description="DUF7833" evidence="3">
    <location>
        <begin position="96"/>
        <end position="159"/>
    </location>
</feature>
<reference evidence="5" key="1">
    <citation type="submission" date="2018-02" db="EMBL/GenBank/DDBJ databases">
        <authorList>
            <person name="Clavel T."/>
            <person name="Strowig T."/>
        </authorList>
    </citation>
    <scope>NUCLEOTIDE SEQUENCE [LARGE SCALE GENOMIC DNA]</scope>
    <source>
        <strain evidence="5">DSM 103720</strain>
    </source>
</reference>
<dbReference type="EMBL" id="PUEC01000001">
    <property type="protein sequence ID" value="PWB04372.1"/>
    <property type="molecule type" value="Genomic_DNA"/>
</dbReference>
<accession>A0A2V1IU91</accession>
<proteinExistence type="predicted"/>
<evidence type="ECO:0000313" key="5">
    <source>
        <dbReference type="Proteomes" id="UP000244905"/>
    </source>
</evidence>
<evidence type="ECO:0008006" key="6">
    <source>
        <dbReference type="Google" id="ProtNLM"/>
    </source>
</evidence>
<comment type="caution">
    <text evidence="4">The sequence shown here is derived from an EMBL/GenBank/DDBJ whole genome shotgun (WGS) entry which is preliminary data.</text>
</comment>